<dbReference type="EMBL" id="CAJOBC010002774">
    <property type="protein sequence ID" value="CAF3750671.1"/>
    <property type="molecule type" value="Genomic_DNA"/>
</dbReference>
<dbReference type="OrthoDB" id="6334211at2759"/>
<dbReference type="EMBL" id="CAJNOK010001178">
    <property type="protein sequence ID" value="CAF0797687.1"/>
    <property type="molecule type" value="Genomic_DNA"/>
</dbReference>
<dbReference type="EMBL" id="CAJNOQ010002774">
    <property type="protein sequence ID" value="CAF0977849.1"/>
    <property type="molecule type" value="Genomic_DNA"/>
</dbReference>
<dbReference type="Proteomes" id="UP000663829">
    <property type="component" value="Unassembled WGS sequence"/>
</dbReference>
<evidence type="ECO:0000313" key="5">
    <source>
        <dbReference type="EMBL" id="CAF3750671.1"/>
    </source>
</evidence>
<evidence type="ECO:0000313" key="6">
    <source>
        <dbReference type="Proteomes" id="UP000663829"/>
    </source>
</evidence>
<dbReference type="Proteomes" id="UP000677228">
    <property type="component" value="Unassembled WGS sequence"/>
</dbReference>
<evidence type="ECO:0000313" key="4">
    <source>
        <dbReference type="EMBL" id="CAF3580834.1"/>
    </source>
</evidence>
<dbReference type="Proteomes" id="UP000681722">
    <property type="component" value="Unassembled WGS sequence"/>
</dbReference>
<sequence length="172" mass="19560">MASILADSDSLEYIRSLTNYDMESILFDDALISTLPDKTDVGEFHVKVTRTNFGDIKDCIHVVASSQATIDDVPCGTTVKAFLTKELNTIRQEHTEYVKLPKNPLNRHILFQSEYSEYVITITTEEGKTSLGPQKIFFDDKEVEVWGIERQLIDNDKSALQVAWQSYYNIDG</sequence>
<keyword evidence="6" id="KW-1185">Reference proteome</keyword>
<evidence type="ECO:0000313" key="3">
    <source>
        <dbReference type="EMBL" id="CAF0977849.1"/>
    </source>
</evidence>
<organism evidence="3 6">
    <name type="scientific">Didymodactylos carnosus</name>
    <dbReference type="NCBI Taxonomy" id="1234261"/>
    <lineage>
        <taxon>Eukaryota</taxon>
        <taxon>Metazoa</taxon>
        <taxon>Spiralia</taxon>
        <taxon>Gnathifera</taxon>
        <taxon>Rotifera</taxon>
        <taxon>Eurotatoria</taxon>
        <taxon>Bdelloidea</taxon>
        <taxon>Philodinida</taxon>
        <taxon>Philodinidae</taxon>
        <taxon>Didymodactylos</taxon>
    </lineage>
</organism>
<gene>
    <name evidence="3" type="ORF">GPM918_LOCUS12591</name>
    <name evidence="2" type="ORF">OVA965_LOCUS4475</name>
    <name evidence="5" type="ORF">SRO942_LOCUS12591</name>
    <name evidence="4" type="ORF">TMI583_LOCUS4473</name>
</gene>
<dbReference type="Proteomes" id="UP000682733">
    <property type="component" value="Unassembled WGS sequence"/>
</dbReference>
<comment type="caution">
    <text evidence="3">The sequence shown here is derived from an EMBL/GenBank/DDBJ whole genome shotgun (WGS) entry which is preliminary data.</text>
</comment>
<dbReference type="InterPro" id="IPR048777">
    <property type="entry name" value="CATIP_N"/>
</dbReference>
<protein>
    <recommendedName>
        <fullName evidence="1">Ciliogenesis-associated TTC17-interacting protein N-terminal domain-containing protein</fullName>
    </recommendedName>
</protein>
<dbReference type="AlphaFoldDB" id="A0A814FBU8"/>
<proteinExistence type="predicted"/>
<evidence type="ECO:0000259" key="1">
    <source>
        <dbReference type="Pfam" id="PF21772"/>
    </source>
</evidence>
<reference evidence="3" key="1">
    <citation type="submission" date="2021-02" db="EMBL/GenBank/DDBJ databases">
        <authorList>
            <person name="Nowell W R."/>
        </authorList>
    </citation>
    <scope>NUCLEOTIDE SEQUENCE</scope>
</reference>
<dbReference type="EMBL" id="CAJOBA010001178">
    <property type="protein sequence ID" value="CAF3580834.1"/>
    <property type="molecule type" value="Genomic_DNA"/>
</dbReference>
<name>A0A814FBU8_9BILA</name>
<evidence type="ECO:0000313" key="2">
    <source>
        <dbReference type="EMBL" id="CAF0797687.1"/>
    </source>
</evidence>
<accession>A0A814FBU8</accession>
<feature type="domain" description="Ciliogenesis-associated TTC17-interacting protein N-terminal" evidence="1">
    <location>
        <begin position="10"/>
        <end position="128"/>
    </location>
</feature>
<dbReference type="Pfam" id="PF21772">
    <property type="entry name" value="CATIP_N"/>
    <property type="match status" value="1"/>
</dbReference>